<comment type="caution">
    <text evidence="4">The sequence shown here is derived from an EMBL/GenBank/DDBJ whole genome shotgun (WGS) entry which is preliminary data.</text>
</comment>
<sequence>MAAPFTVTPEHEASTSQFLRRQLLFTPPLISPNDVNLRGKTIIVTGANSGIGLHLCHQLLDLGLAKLILAVRNEPSGHAAAAALAASHPSLPPDALEVWHLDLALYPSITSFAARAARDLPQLHNVILNAGIYRWRQVLNPHTGHDEDIQTNYLSNVLLTILLLPILKAKNNPDSPGRITLVSSDTSAWAKFEERHAEQILPAFDEITDKWEFQERYSTSKLLGQLFLAELARRVPVEAAAAVVNCVNPGLCYGSNLARDGYGTLFGKVFYGAVCVIGREANLGARNLAHAAVSVGGKESHGRYVQDCEVRPMAPIVYTSEGKEVAARLWKETMKELSFAGVEEIVDRLGDGK</sequence>
<keyword evidence="2" id="KW-0521">NADP</keyword>
<comment type="similarity">
    <text evidence="1">Belongs to the short-chain dehydrogenases/reductases (SDR) family.</text>
</comment>
<evidence type="ECO:0000313" key="5">
    <source>
        <dbReference type="Proteomes" id="UP001174934"/>
    </source>
</evidence>
<dbReference type="PANTHER" id="PTHR24320:SF252">
    <property type="entry name" value="DEHYDROGENASE_REDUCTASE FAMILY PROTEIN, PUTATIVE (AFU_ORTHOLOGUE AFUA_3G08550)-RELATED"/>
    <property type="match status" value="1"/>
</dbReference>
<dbReference type="SUPFAM" id="SSF51735">
    <property type="entry name" value="NAD(P)-binding Rossmann-fold domains"/>
    <property type="match status" value="1"/>
</dbReference>
<evidence type="ECO:0000256" key="1">
    <source>
        <dbReference type="ARBA" id="ARBA00006484"/>
    </source>
</evidence>
<dbReference type="AlphaFoldDB" id="A0AA39WHX4"/>
<evidence type="ECO:0008006" key="6">
    <source>
        <dbReference type="Google" id="ProtNLM"/>
    </source>
</evidence>
<dbReference type="Proteomes" id="UP001174934">
    <property type="component" value="Unassembled WGS sequence"/>
</dbReference>
<gene>
    <name evidence="4" type="ORF">B0T17DRAFT_352521</name>
</gene>
<evidence type="ECO:0000256" key="3">
    <source>
        <dbReference type="ARBA" id="ARBA00023002"/>
    </source>
</evidence>
<accession>A0AA39WHX4</accession>
<protein>
    <recommendedName>
        <fullName evidence="6">NAD(P)-binding protein</fullName>
    </recommendedName>
</protein>
<dbReference type="InterPro" id="IPR036291">
    <property type="entry name" value="NAD(P)-bd_dom_sf"/>
</dbReference>
<proteinExistence type="inferred from homology"/>
<name>A0AA39WHX4_9PEZI</name>
<evidence type="ECO:0000256" key="2">
    <source>
        <dbReference type="ARBA" id="ARBA00022857"/>
    </source>
</evidence>
<dbReference type="Gene3D" id="3.40.50.720">
    <property type="entry name" value="NAD(P)-binding Rossmann-like Domain"/>
    <property type="match status" value="1"/>
</dbReference>
<reference evidence="4" key="1">
    <citation type="submission" date="2023-06" db="EMBL/GenBank/DDBJ databases">
        <title>Genome-scale phylogeny and comparative genomics of the fungal order Sordariales.</title>
        <authorList>
            <consortium name="Lawrence Berkeley National Laboratory"/>
            <person name="Hensen N."/>
            <person name="Bonometti L."/>
            <person name="Westerberg I."/>
            <person name="Brannstrom I.O."/>
            <person name="Guillou S."/>
            <person name="Cros-Aarteil S."/>
            <person name="Calhoun S."/>
            <person name="Haridas S."/>
            <person name="Kuo A."/>
            <person name="Mondo S."/>
            <person name="Pangilinan J."/>
            <person name="Riley R."/>
            <person name="LaButti K."/>
            <person name="Andreopoulos B."/>
            <person name="Lipzen A."/>
            <person name="Chen C."/>
            <person name="Yanf M."/>
            <person name="Daum C."/>
            <person name="Ng V."/>
            <person name="Clum A."/>
            <person name="Steindorff A."/>
            <person name="Ohm R."/>
            <person name="Martin F."/>
            <person name="Silar P."/>
            <person name="Natvig D."/>
            <person name="Lalanne C."/>
            <person name="Gautier V."/>
            <person name="Ament-velasquez S.L."/>
            <person name="Kruys A."/>
            <person name="Hutchinson M.I."/>
            <person name="Powell A.J."/>
            <person name="Barry K."/>
            <person name="Miller A.N."/>
            <person name="Grigoriev I.V."/>
            <person name="Debuchy R."/>
            <person name="Gladieux P."/>
            <person name="Thoren M.H."/>
            <person name="Johannesson H."/>
        </authorList>
    </citation>
    <scope>NUCLEOTIDE SEQUENCE</scope>
    <source>
        <strain evidence="4">SMH3391-2</strain>
    </source>
</reference>
<dbReference type="GO" id="GO:0016491">
    <property type="term" value="F:oxidoreductase activity"/>
    <property type="evidence" value="ECO:0007669"/>
    <property type="project" value="UniProtKB-KW"/>
</dbReference>
<dbReference type="PANTHER" id="PTHR24320">
    <property type="entry name" value="RETINOL DEHYDROGENASE"/>
    <property type="match status" value="1"/>
</dbReference>
<dbReference type="Pfam" id="PF00106">
    <property type="entry name" value="adh_short"/>
    <property type="match status" value="1"/>
</dbReference>
<keyword evidence="5" id="KW-1185">Reference proteome</keyword>
<organism evidence="4 5">
    <name type="scientific">Bombardia bombarda</name>
    <dbReference type="NCBI Taxonomy" id="252184"/>
    <lineage>
        <taxon>Eukaryota</taxon>
        <taxon>Fungi</taxon>
        <taxon>Dikarya</taxon>
        <taxon>Ascomycota</taxon>
        <taxon>Pezizomycotina</taxon>
        <taxon>Sordariomycetes</taxon>
        <taxon>Sordariomycetidae</taxon>
        <taxon>Sordariales</taxon>
        <taxon>Lasiosphaeriaceae</taxon>
        <taxon>Bombardia</taxon>
    </lineage>
</organism>
<keyword evidence="3" id="KW-0560">Oxidoreductase</keyword>
<evidence type="ECO:0000313" key="4">
    <source>
        <dbReference type="EMBL" id="KAK0615715.1"/>
    </source>
</evidence>
<dbReference type="InterPro" id="IPR002347">
    <property type="entry name" value="SDR_fam"/>
</dbReference>
<dbReference type="EMBL" id="JAULSR010000006">
    <property type="protein sequence ID" value="KAK0615715.1"/>
    <property type="molecule type" value="Genomic_DNA"/>
</dbReference>